<dbReference type="SMART" id="SM00240">
    <property type="entry name" value="FHA"/>
    <property type="match status" value="1"/>
</dbReference>
<name>A0AA48KSC4_9ALTE</name>
<dbReference type="InterPro" id="IPR008984">
    <property type="entry name" value="SMAD_FHA_dom_sf"/>
</dbReference>
<dbReference type="Proteomes" id="UP001333710">
    <property type="component" value="Chromosome"/>
</dbReference>
<evidence type="ECO:0000313" key="2">
    <source>
        <dbReference type="EMBL" id="BDX06992.1"/>
    </source>
</evidence>
<dbReference type="AlphaFoldDB" id="A0AA48KSC4"/>
<proteinExistence type="predicted"/>
<sequence>MALISSTISPYPFYLKSYHRFGRLTGAVDTLLASPAISKVHAVIEWENQQWQLRDQSKNGCWLNDHKLQKGESTPLKPGDIIQLCNTGEHVFKILDVQPPQNLLLPTTANVSPEDAVLLSNYNLLPNEKDLQVALYFNDLEQQWYYENLTTQQPPKKVFNGEQILIGSENWRLQLFNNIDETQLLEHHEIAQLNFRFDLSLDEESTRLQLQTPDNLVDFKVRSHHYLTLHLAREKAQHAQQGIDAQSQGWVEMELLSRDLGMDPNHLNILIHRARKQFTDQVKQIDNADRLFERQSGKIRFGGEHFTIYKGANLECQFPAE</sequence>
<gene>
    <name evidence="2" type="ORF">MACH26_25130</name>
</gene>
<dbReference type="KEGG" id="pmaw:MACH26_25130"/>
<dbReference type="RefSeq" id="WP_338292984.1">
    <property type="nucleotide sequence ID" value="NZ_AP027272.1"/>
</dbReference>
<dbReference type="InterPro" id="IPR000253">
    <property type="entry name" value="FHA_dom"/>
</dbReference>
<dbReference type="EMBL" id="AP027272">
    <property type="protein sequence ID" value="BDX06992.1"/>
    <property type="molecule type" value="Genomic_DNA"/>
</dbReference>
<accession>A0AA48KSC4</accession>
<keyword evidence="3" id="KW-1185">Reference proteome</keyword>
<dbReference type="Gene3D" id="2.60.200.20">
    <property type="match status" value="1"/>
</dbReference>
<dbReference type="InterPro" id="IPR050923">
    <property type="entry name" value="Cell_Proc_Reg/RNA_Proc"/>
</dbReference>
<organism evidence="2 3">
    <name type="scientific">Planctobacterium marinum</name>
    <dbReference type="NCBI Taxonomy" id="1631968"/>
    <lineage>
        <taxon>Bacteria</taxon>
        <taxon>Pseudomonadati</taxon>
        <taxon>Pseudomonadota</taxon>
        <taxon>Gammaproteobacteria</taxon>
        <taxon>Alteromonadales</taxon>
        <taxon>Alteromonadaceae</taxon>
        <taxon>Planctobacterium</taxon>
    </lineage>
</organism>
<protein>
    <recommendedName>
        <fullName evidence="1">FHA domain-containing protein</fullName>
    </recommendedName>
</protein>
<dbReference type="SUPFAM" id="SSF49879">
    <property type="entry name" value="SMAD/FHA domain"/>
    <property type="match status" value="1"/>
</dbReference>
<dbReference type="Pfam" id="PF00498">
    <property type="entry name" value="FHA"/>
    <property type="match status" value="1"/>
</dbReference>
<evidence type="ECO:0000259" key="1">
    <source>
        <dbReference type="PROSITE" id="PS50006"/>
    </source>
</evidence>
<evidence type="ECO:0000313" key="3">
    <source>
        <dbReference type="Proteomes" id="UP001333710"/>
    </source>
</evidence>
<reference evidence="2" key="1">
    <citation type="submission" date="2023-01" db="EMBL/GenBank/DDBJ databases">
        <title>Complete genome sequence of Planctobacterium marinum strain Dej080120_11.</title>
        <authorList>
            <person name="Ueki S."/>
            <person name="Maruyama F."/>
        </authorList>
    </citation>
    <scope>NUCLEOTIDE SEQUENCE</scope>
    <source>
        <strain evidence="2">Dej080120_11</strain>
    </source>
</reference>
<dbReference type="PROSITE" id="PS50006">
    <property type="entry name" value="FHA_DOMAIN"/>
    <property type="match status" value="1"/>
</dbReference>
<feature type="domain" description="FHA" evidence="1">
    <location>
        <begin position="19"/>
        <end position="68"/>
    </location>
</feature>
<dbReference type="PANTHER" id="PTHR23308">
    <property type="entry name" value="NUCLEAR INHIBITOR OF PROTEIN PHOSPHATASE-1"/>
    <property type="match status" value="1"/>
</dbReference>
<dbReference type="CDD" id="cd00060">
    <property type="entry name" value="FHA"/>
    <property type="match status" value="1"/>
</dbReference>